<evidence type="ECO:0000313" key="2">
    <source>
        <dbReference type="EMBL" id="KKB13742.1"/>
    </source>
</evidence>
<dbReference type="Gene3D" id="3.40.50.620">
    <property type="entry name" value="HUPs"/>
    <property type="match status" value="1"/>
</dbReference>
<keyword evidence="3" id="KW-1185">Reference proteome</keyword>
<name>A0A0F5FZW7_9HYPH</name>
<dbReference type="InterPro" id="IPR014729">
    <property type="entry name" value="Rossmann-like_a/b/a_fold"/>
</dbReference>
<dbReference type="EMBL" id="JZEX01000011">
    <property type="protein sequence ID" value="KKB13742.1"/>
    <property type="molecule type" value="Genomic_DNA"/>
</dbReference>
<reference evidence="2 3" key="1">
    <citation type="submission" date="2015-03" db="EMBL/GenBank/DDBJ databases">
        <authorList>
            <person name="Hassan Y.I."/>
            <person name="Lepp D."/>
            <person name="Li X.-Z."/>
            <person name="Zhou T."/>
        </authorList>
    </citation>
    <scope>NUCLEOTIDE SEQUENCE [LARGE SCALE GENOMIC DNA]</scope>
    <source>
        <strain evidence="2 3">BD-c194</strain>
    </source>
</reference>
<dbReference type="PATRIC" id="fig|443610.3.peg.699"/>
<dbReference type="Proteomes" id="UP000033632">
    <property type="component" value="Unassembled WGS sequence"/>
</dbReference>
<protein>
    <submittedName>
        <fullName evidence="2">Universal stress protein UspA</fullName>
    </submittedName>
</protein>
<dbReference type="SUPFAM" id="SSF52402">
    <property type="entry name" value="Adenine nucleotide alpha hydrolases-like"/>
    <property type="match status" value="1"/>
</dbReference>
<dbReference type="OrthoDB" id="9813682at2"/>
<dbReference type="AlphaFoldDB" id="A0A0F5FZW7"/>
<sequence length="166" mass="18106">MSPATGEAFVVSQTEYKRKFLVVVDETEECDRAVTFAAWRVHRTGGTVVLMSVIEPPEFHGLGVEEVLRAEAIEAAESLLDTRLKRIRDIGDVKVESVIREGRGPEQIEEVISRDRDIAILVLAASTSSDGPGPLVTHFAARSNAMPIPLTIVPGHMSDEEIIAIC</sequence>
<dbReference type="STRING" id="443610.VE25_00465"/>
<comment type="caution">
    <text evidence="2">The sequence shown here is derived from an EMBL/GenBank/DDBJ whole genome shotgun (WGS) entry which is preliminary data.</text>
</comment>
<evidence type="ECO:0000313" key="3">
    <source>
        <dbReference type="Proteomes" id="UP000033632"/>
    </source>
</evidence>
<proteinExistence type="predicted"/>
<gene>
    <name evidence="2" type="ORF">VE25_00465</name>
</gene>
<feature type="domain" description="UspA" evidence="1">
    <location>
        <begin position="18"/>
        <end position="127"/>
    </location>
</feature>
<evidence type="ECO:0000259" key="1">
    <source>
        <dbReference type="Pfam" id="PF00582"/>
    </source>
</evidence>
<dbReference type="InterPro" id="IPR006016">
    <property type="entry name" value="UspA"/>
</dbReference>
<accession>A0A0F5FZW7</accession>
<organism evidence="2 3">
    <name type="scientific">Devosia geojensis</name>
    <dbReference type="NCBI Taxonomy" id="443610"/>
    <lineage>
        <taxon>Bacteria</taxon>
        <taxon>Pseudomonadati</taxon>
        <taxon>Pseudomonadota</taxon>
        <taxon>Alphaproteobacteria</taxon>
        <taxon>Hyphomicrobiales</taxon>
        <taxon>Devosiaceae</taxon>
        <taxon>Devosia</taxon>
    </lineage>
</organism>
<dbReference type="Pfam" id="PF00582">
    <property type="entry name" value="Usp"/>
    <property type="match status" value="1"/>
</dbReference>
<dbReference type="RefSeq" id="WP_046106614.1">
    <property type="nucleotide sequence ID" value="NZ_JZEX01000011.1"/>
</dbReference>
<dbReference type="CDD" id="cd00293">
    <property type="entry name" value="USP-like"/>
    <property type="match status" value="1"/>
</dbReference>